<evidence type="ECO:0000313" key="9">
    <source>
        <dbReference type="Proteomes" id="UP000634455"/>
    </source>
</evidence>
<evidence type="ECO:0000256" key="6">
    <source>
        <dbReference type="SAM" id="Phobius"/>
    </source>
</evidence>
<keyword evidence="4 6" id="KW-1133">Transmembrane helix</keyword>
<evidence type="ECO:0000256" key="1">
    <source>
        <dbReference type="ARBA" id="ARBA00004141"/>
    </source>
</evidence>
<feature type="transmembrane region" description="Helical" evidence="6">
    <location>
        <begin position="150"/>
        <end position="171"/>
    </location>
</feature>
<dbReference type="EMBL" id="BMZF01000004">
    <property type="protein sequence ID" value="GHA52594.1"/>
    <property type="molecule type" value="Genomic_DNA"/>
</dbReference>
<dbReference type="RefSeq" id="WP_189640353.1">
    <property type="nucleotide sequence ID" value="NZ_BMZF01000004.1"/>
</dbReference>
<organism evidence="8 9">
    <name type="scientific">Paramylibacter ulvae</name>
    <dbReference type="NCBI Taxonomy" id="1651968"/>
    <lineage>
        <taxon>Bacteria</taxon>
        <taxon>Pseudomonadati</taxon>
        <taxon>Pseudomonadota</taxon>
        <taxon>Alphaproteobacteria</taxon>
        <taxon>Rhodobacterales</taxon>
        <taxon>Paracoccaceae</taxon>
        <taxon>Paramylibacter</taxon>
    </lineage>
</organism>
<feature type="transmembrane region" description="Helical" evidence="6">
    <location>
        <begin position="183"/>
        <end position="203"/>
    </location>
</feature>
<feature type="transmembrane region" description="Helical" evidence="6">
    <location>
        <begin position="127"/>
        <end position="144"/>
    </location>
</feature>
<reference evidence="9" key="1">
    <citation type="journal article" date="2019" name="Int. J. Syst. Evol. Microbiol.">
        <title>The Global Catalogue of Microorganisms (GCM) 10K type strain sequencing project: providing services to taxonomists for standard genome sequencing and annotation.</title>
        <authorList>
            <consortium name="The Broad Institute Genomics Platform"/>
            <consortium name="The Broad Institute Genome Sequencing Center for Infectious Disease"/>
            <person name="Wu L."/>
            <person name="Ma J."/>
        </authorList>
    </citation>
    <scope>NUCLEOTIDE SEQUENCE [LARGE SCALE GENOMIC DNA]</scope>
    <source>
        <strain evidence="9">KCTC 32465</strain>
    </source>
</reference>
<keyword evidence="5 6" id="KW-0472">Membrane</keyword>
<evidence type="ECO:0000256" key="2">
    <source>
        <dbReference type="ARBA" id="ARBA00009853"/>
    </source>
</evidence>
<feature type="transmembrane region" description="Helical" evidence="6">
    <location>
        <begin position="265"/>
        <end position="283"/>
    </location>
</feature>
<evidence type="ECO:0000313" key="8">
    <source>
        <dbReference type="EMBL" id="GHA52594.1"/>
    </source>
</evidence>
<evidence type="ECO:0000256" key="3">
    <source>
        <dbReference type="ARBA" id="ARBA00022692"/>
    </source>
</evidence>
<evidence type="ECO:0000259" key="7">
    <source>
        <dbReference type="Pfam" id="PF00892"/>
    </source>
</evidence>
<accession>A0ABQ3D0K0</accession>
<evidence type="ECO:0000256" key="4">
    <source>
        <dbReference type="ARBA" id="ARBA00022989"/>
    </source>
</evidence>
<feature type="domain" description="EamA" evidence="7">
    <location>
        <begin position="9"/>
        <end position="143"/>
    </location>
</feature>
<dbReference type="PANTHER" id="PTHR22911">
    <property type="entry name" value="ACYL-MALONYL CONDENSING ENZYME-RELATED"/>
    <property type="match status" value="1"/>
</dbReference>
<comment type="similarity">
    <text evidence="2">Belongs to the drug/metabolite transporter (DMT) superfamily. 10 TMS drug/metabolite exporter (DME) (TC 2.A.7.3) family.</text>
</comment>
<name>A0ABQ3D0K0_9RHOB</name>
<proteinExistence type="inferred from homology"/>
<dbReference type="Pfam" id="PF00892">
    <property type="entry name" value="EamA"/>
    <property type="match status" value="2"/>
</dbReference>
<feature type="transmembrane region" description="Helical" evidence="6">
    <location>
        <begin position="43"/>
        <end position="63"/>
    </location>
</feature>
<dbReference type="PANTHER" id="PTHR22911:SF6">
    <property type="entry name" value="SOLUTE CARRIER FAMILY 35 MEMBER G1"/>
    <property type="match status" value="1"/>
</dbReference>
<comment type="subcellular location">
    <subcellularLocation>
        <location evidence="1">Membrane</location>
        <topology evidence="1">Multi-pass membrane protein</topology>
    </subcellularLocation>
</comment>
<dbReference type="InterPro" id="IPR037185">
    <property type="entry name" value="EmrE-like"/>
</dbReference>
<sequence length="291" mass="31098">MPRQNPLLAASLILFAGLFIAGTMVLAKMLGQDTLGPALHPFQISFGRFLFAFIILSCAFVVLREKIVKPNLKLHVLRSACGWFGVSLMFASASMIPLSDATAISFLNPVFGMIFAIPLLGERVGRYRWIAAITAIIGAVILLRPSATSVQFGGLVALTAALALGLELIVIKLISNTENSMQILWVNNAIGLALASIAASFVWHPPTGAQWIALAGVGALMVCAQTCFVNAMKRADASFVAPFSYATLAYAALYDYAFFGQTLDRISVIGAVFILGGALLLAWREGLQQKT</sequence>
<keyword evidence="3 6" id="KW-0812">Transmembrane</keyword>
<protein>
    <submittedName>
        <fullName evidence="8">Membrane protein</fullName>
    </submittedName>
</protein>
<dbReference type="SUPFAM" id="SSF103481">
    <property type="entry name" value="Multidrug resistance efflux transporter EmrE"/>
    <property type="match status" value="2"/>
</dbReference>
<comment type="caution">
    <text evidence="8">The sequence shown here is derived from an EMBL/GenBank/DDBJ whole genome shotgun (WGS) entry which is preliminary data.</text>
</comment>
<dbReference type="InterPro" id="IPR000620">
    <property type="entry name" value="EamA_dom"/>
</dbReference>
<keyword evidence="9" id="KW-1185">Reference proteome</keyword>
<feature type="transmembrane region" description="Helical" evidence="6">
    <location>
        <begin position="239"/>
        <end position="259"/>
    </location>
</feature>
<feature type="transmembrane region" description="Helical" evidence="6">
    <location>
        <begin position="102"/>
        <end position="120"/>
    </location>
</feature>
<dbReference type="Gene3D" id="1.10.3730.20">
    <property type="match status" value="1"/>
</dbReference>
<evidence type="ECO:0000256" key="5">
    <source>
        <dbReference type="ARBA" id="ARBA00023136"/>
    </source>
</evidence>
<feature type="domain" description="EamA" evidence="7">
    <location>
        <begin position="152"/>
        <end position="282"/>
    </location>
</feature>
<dbReference type="Proteomes" id="UP000634455">
    <property type="component" value="Unassembled WGS sequence"/>
</dbReference>
<gene>
    <name evidence="8" type="ORF">GCM10008927_17680</name>
</gene>
<feature type="transmembrane region" description="Helical" evidence="6">
    <location>
        <begin position="209"/>
        <end position="232"/>
    </location>
</feature>
<feature type="transmembrane region" description="Helical" evidence="6">
    <location>
        <begin position="75"/>
        <end position="96"/>
    </location>
</feature>